<dbReference type="GO" id="GO:0004869">
    <property type="term" value="F:cysteine-type endopeptidase inhibitor activity"/>
    <property type="evidence" value="ECO:0007669"/>
    <property type="project" value="UniProtKB-KW"/>
</dbReference>
<reference evidence="6" key="1">
    <citation type="submission" date="2022-06" db="EMBL/GenBank/DDBJ databases">
        <title>Genome Sequence of Candolleomyces eurysporus.</title>
        <authorList>
            <person name="Buettner E."/>
        </authorList>
    </citation>
    <scope>NUCLEOTIDE SEQUENCE</scope>
    <source>
        <strain evidence="6">VTCC 930004</strain>
    </source>
</reference>
<keyword evidence="3" id="KW-0789">Thiol protease inhibitor</keyword>
<feature type="non-terminal residue" evidence="6">
    <location>
        <position position="1"/>
    </location>
</feature>
<comment type="subunit">
    <text evidence="1">Homodimer.</text>
</comment>
<dbReference type="Pfam" id="PF10467">
    <property type="entry name" value="Inhibitor_I48"/>
    <property type="match status" value="1"/>
</dbReference>
<comment type="caution">
    <text evidence="6">The sequence shown here is derived from an EMBL/GenBank/DDBJ whole genome shotgun (WGS) entry which is preliminary data.</text>
</comment>
<evidence type="ECO:0000256" key="2">
    <source>
        <dbReference type="ARBA" id="ARBA00022690"/>
    </source>
</evidence>
<dbReference type="Proteomes" id="UP001140091">
    <property type="component" value="Unassembled WGS sequence"/>
</dbReference>
<evidence type="ECO:0000256" key="3">
    <source>
        <dbReference type="ARBA" id="ARBA00022704"/>
    </source>
</evidence>
<dbReference type="OrthoDB" id="2905687at2759"/>
<protein>
    <submittedName>
        <fullName evidence="6">Uncharacterized protein</fullName>
    </submittedName>
</protein>
<dbReference type="InterPro" id="IPR019508">
    <property type="entry name" value="Prot_inh_I48_clitocypin"/>
</dbReference>
<evidence type="ECO:0000313" key="6">
    <source>
        <dbReference type="EMBL" id="KAJ2926957.1"/>
    </source>
</evidence>
<comment type="similarity">
    <text evidence="5">Belongs to the protease inhibitor I48 family.</text>
</comment>
<keyword evidence="7" id="KW-1185">Reference proteome</keyword>
<dbReference type="EMBL" id="JANBPK010001041">
    <property type="protein sequence ID" value="KAJ2926957.1"/>
    <property type="molecule type" value="Genomic_DNA"/>
</dbReference>
<evidence type="ECO:0000256" key="4">
    <source>
        <dbReference type="ARBA" id="ARBA00024855"/>
    </source>
</evidence>
<organism evidence="6 7">
    <name type="scientific">Candolleomyces eurysporus</name>
    <dbReference type="NCBI Taxonomy" id="2828524"/>
    <lineage>
        <taxon>Eukaryota</taxon>
        <taxon>Fungi</taxon>
        <taxon>Dikarya</taxon>
        <taxon>Basidiomycota</taxon>
        <taxon>Agaricomycotina</taxon>
        <taxon>Agaricomycetes</taxon>
        <taxon>Agaricomycetidae</taxon>
        <taxon>Agaricales</taxon>
        <taxon>Agaricineae</taxon>
        <taxon>Psathyrellaceae</taxon>
        <taxon>Candolleomyces</taxon>
    </lineage>
</organism>
<sequence length="175" mass="19190">MPLKPGLYRIHYVPPHVVPPFVGGVQAVGVDLASPVLALPDSPHIRGVRVWQVAFAPDNNDQYIITAPGFKPSGIYQERPTSRPIRKPKRRVSSLSPDLPVLFTPSIKNWNIEESIDGGGDPTKATYVISVPTKLVGVISAVTTDKFHLVTKSYPIYPSSFPLPAWQFIPVEGDE</sequence>
<keyword evidence="2" id="KW-0646">Protease inhibitor</keyword>
<evidence type="ECO:0000256" key="1">
    <source>
        <dbReference type="ARBA" id="ARBA00011738"/>
    </source>
</evidence>
<evidence type="ECO:0000256" key="5">
    <source>
        <dbReference type="ARBA" id="ARBA00025775"/>
    </source>
</evidence>
<gene>
    <name evidence="6" type="ORF">H1R20_g10150</name>
</gene>
<proteinExistence type="inferred from homology"/>
<dbReference type="Gene3D" id="2.80.10.50">
    <property type="match status" value="1"/>
</dbReference>
<accession>A0A9W8J2C4</accession>
<dbReference type="AlphaFoldDB" id="A0A9W8J2C4"/>
<name>A0A9W8J2C4_9AGAR</name>
<comment type="function">
    <text evidence="4">Binds and inhibits cysteine proteinases. Inhibits most strongly papain and cathepsin L, more weakly bromelain and cathepsin B while it is completely ineffective against cathepsin H.</text>
</comment>
<evidence type="ECO:0000313" key="7">
    <source>
        <dbReference type="Proteomes" id="UP001140091"/>
    </source>
</evidence>